<dbReference type="InParanoid" id="A0A1C7MWP8"/>
<dbReference type="Proteomes" id="UP000093000">
    <property type="component" value="Unassembled WGS sequence"/>
</dbReference>
<reference evidence="1 2" key="1">
    <citation type="submission" date="2016-03" db="EMBL/GenBank/DDBJ databases">
        <title>Choanephora cucurbitarum.</title>
        <authorList>
            <person name="Min B."/>
            <person name="Park H."/>
            <person name="Park J.-H."/>
            <person name="Shin H.-D."/>
            <person name="Choi I.-G."/>
        </authorList>
    </citation>
    <scope>NUCLEOTIDE SEQUENCE [LARGE SCALE GENOMIC DNA]</scope>
    <source>
        <strain evidence="1 2">KUS-F28377</strain>
    </source>
</reference>
<name>A0A1C7MWP8_9FUNG</name>
<comment type="caution">
    <text evidence="1">The sequence shown here is derived from an EMBL/GenBank/DDBJ whole genome shotgun (WGS) entry which is preliminary data.</text>
</comment>
<dbReference type="EMBL" id="LUGH01001333">
    <property type="protein sequence ID" value="OBZ81240.1"/>
    <property type="molecule type" value="Genomic_DNA"/>
</dbReference>
<keyword evidence="2" id="KW-1185">Reference proteome</keyword>
<protein>
    <submittedName>
        <fullName evidence="1">Uncharacterized protein</fullName>
    </submittedName>
</protein>
<accession>A0A1C7MWP8</accession>
<evidence type="ECO:0000313" key="2">
    <source>
        <dbReference type="Proteomes" id="UP000093000"/>
    </source>
</evidence>
<dbReference type="AlphaFoldDB" id="A0A1C7MWP8"/>
<gene>
    <name evidence="1" type="ORF">A0J61_10711</name>
</gene>
<organism evidence="1 2">
    <name type="scientific">Choanephora cucurbitarum</name>
    <dbReference type="NCBI Taxonomy" id="101091"/>
    <lineage>
        <taxon>Eukaryota</taxon>
        <taxon>Fungi</taxon>
        <taxon>Fungi incertae sedis</taxon>
        <taxon>Mucoromycota</taxon>
        <taxon>Mucoromycotina</taxon>
        <taxon>Mucoromycetes</taxon>
        <taxon>Mucorales</taxon>
        <taxon>Mucorineae</taxon>
        <taxon>Choanephoraceae</taxon>
        <taxon>Choanephoroideae</taxon>
        <taxon>Choanephora</taxon>
    </lineage>
</organism>
<sequence>KSKRNTDKDNTITMHTRQRYLPSTDDSYISSKIISSSNNTADWIKEHMDNAGIDTSYTNLNQFEQLQVRKQ</sequence>
<proteinExistence type="predicted"/>
<feature type="non-terminal residue" evidence="1">
    <location>
        <position position="1"/>
    </location>
</feature>
<evidence type="ECO:0000313" key="1">
    <source>
        <dbReference type="EMBL" id="OBZ81240.1"/>
    </source>
</evidence>